<keyword evidence="3" id="KW-1185">Reference proteome</keyword>
<feature type="transmembrane region" description="Helical" evidence="1">
    <location>
        <begin position="12"/>
        <end position="33"/>
    </location>
</feature>
<dbReference type="Proteomes" id="UP001605036">
    <property type="component" value="Unassembled WGS sequence"/>
</dbReference>
<comment type="caution">
    <text evidence="2">The sequence shown here is derived from an EMBL/GenBank/DDBJ whole genome shotgun (WGS) entry which is preliminary data.</text>
</comment>
<sequence>MTTDKNPPYLRVFRVLLRLILLTWTVLIVLYLADFSEKFTIFSRDFIVFFGGKEERSGCAYESCNEFHEGSVCLADPDDSNHAVGRQMSRITLRNGLPSSTGACTVRCQLSNSTGLYRMRPKILQEGQAMTLGISMMEEDVPDMLHCLFLRQHRELGLEFNVFSQSHMYATYMSRFNPGHIQPVTTSLRITEMGLAEELPDEESFRTVAYWSRWDHHSFLADTDSGPVLQDASTNLTEPESKRPHCSRCRLFSTEEVTNDV</sequence>
<evidence type="ECO:0000313" key="2">
    <source>
        <dbReference type="EMBL" id="KAL2644480.1"/>
    </source>
</evidence>
<reference evidence="2 3" key="1">
    <citation type="submission" date="2024-09" db="EMBL/GenBank/DDBJ databases">
        <title>Chromosome-scale assembly of Riccia fluitans.</title>
        <authorList>
            <person name="Paukszto L."/>
            <person name="Sawicki J."/>
            <person name="Karawczyk K."/>
            <person name="Piernik-Szablinska J."/>
            <person name="Szczecinska M."/>
            <person name="Mazdziarz M."/>
        </authorList>
    </citation>
    <scope>NUCLEOTIDE SEQUENCE [LARGE SCALE GENOMIC DNA]</scope>
    <source>
        <strain evidence="2">Rf_01</strain>
        <tissue evidence="2">Aerial parts of the thallus</tissue>
    </source>
</reference>
<dbReference type="AlphaFoldDB" id="A0ABD1ZAH7"/>
<keyword evidence="1" id="KW-0812">Transmembrane</keyword>
<protein>
    <submittedName>
        <fullName evidence="2">Uncharacterized protein</fullName>
    </submittedName>
</protein>
<dbReference type="EMBL" id="JBHFFA010000002">
    <property type="protein sequence ID" value="KAL2644480.1"/>
    <property type="molecule type" value="Genomic_DNA"/>
</dbReference>
<proteinExistence type="predicted"/>
<evidence type="ECO:0000256" key="1">
    <source>
        <dbReference type="SAM" id="Phobius"/>
    </source>
</evidence>
<name>A0ABD1ZAH7_9MARC</name>
<organism evidence="2 3">
    <name type="scientific">Riccia fluitans</name>
    <dbReference type="NCBI Taxonomy" id="41844"/>
    <lineage>
        <taxon>Eukaryota</taxon>
        <taxon>Viridiplantae</taxon>
        <taxon>Streptophyta</taxon>
        <taxon>Embryophyta</taxon>
        <taxon>Marchantiophyta</taxon>
        <taxon>Marchantiopsida</taxon>
        <taxon>Marchantiidae</taxon>
        <taxon>Marchantiales</taxon>
        <taxon>Ricciaceae</taxon>
        <taxon>Riccia</taxon>
    </lineage>
</organism>
<accession>A0ABD1ZAH7</accession>
<gene>
    <name evidence="2" type="ORF">R1flu_012067</name>
</gene>
<evidence type="ECO:0000313" key="3">
    <source>
        <dbReference type="Proteomes" id="UP001605036"/>
    </source>
</evidence>
<keyword evidence="1" id="KW-0472">Membrane</keyword>
<keyword evidence="1" id="KW-1133">Transmembrane helix</keyword>